<evidence type="ECO:0000256" key="1">
    <source>
        <dbReference type="SAM" id="MobiDB-lite"/>
    </source>
</evidence>
<dbReference type="Gene3D" id="1.10.260.40">
    <property type="entry name" value="lambda repressor-like DNA-binding domains"/>
    <property type="match status" value="1"/>
</dbReference>
<feature type="domain" description="HTH cro/C1-type" evidence="2">
    <location>
        <begin position="12"/>
        <end position="77"/>
    </location>
</feature>
<dbReference type="AlphaFoldDB" id="E6TJ96"/>
<name>E6TJ96_MYCSR</name>
<accession>E6TJ96</accession>
<evidence type="ECO:0000259" key="2">
    <source>
        <dbReference type="Pfam" id="PF13443"/>
    </source>
</evidence>
<dbReference type="RefSeq" id="WP_013471573.1">
    <property type="nucleotide sequence ID" value="NC_014814.1"/>
</dbReference>
<keyword evidence="4" id="KW-1185">Reference proteome</keyword>
<evidence type="ECO:0000313" key="3">
    <source>
        <dbReference type="EMBL" id="ADT99173.1"/>
    </source>
</evidence>
<gene>
    <name evidence="3" type="ordered locus">Mspyr1_25390</name>
</gene>
<dbReference type="InterPro" id="IPR010982">
    <property type="entry name" value="Lambda_DNA-bd_dom_sf"/>
</dbReference>
<reference evidence="3 4" key="1">
    <citation type="journal article" date="2011" name="Stand. Genomic Sci.">
        <title>Complete genome sequence of Mycobacterium sp. strain (Spyr1) and reclassification to Mycobacterium gilvum Spyr1.</title>
        <authorList>
            <person name="Kallimanis A."/>
            <person name="Karabika E."/>
            <person name="Mavromatis K."/>
            <person name="Lapidus A."/>
            <person name="Labutti K.M."/>
            <person name="Liolios K."/>
            <person name="Ivanova N."/>
            <person name="Goodwin L."/>
            <person name="Woyke T."/>
            <person name="Velentzas A.D."/>
            <person name="Perisynakis A."/>
            <person name="Ouzounis C.C."/>
            <person name="Kyrpides N.C."/>
            <person name="Koukkou A.I."/>
            <person name="Drainas C."/>
        </authorList>
    </citation>
    <scope>NUCLEOTIDE SEQUENCE [LARGE SCALE GENOMIC DNA]</scope>
    <source>
        <strain evidence="4">DSM 45189 / LMG 24558 / Spyr1</strain>
    </source>
</reference>
<dbReference type="Pfam" id="PF13443">
    <property type="entry name" value="HTH_26"/>
    <property type="match status" value="1"/>
</dbReference>
<dbReference type="HOGENOM" id="CLU_166595_1_0_11"/>
<dbReference type="GO" id="GO:0003677">
    <property type="term" value="F:DNA binding"/>
    <property type="evidence" value="ECO:0007669"/>
    <property type="project" value="InterPro"/>
</dbReference>
<dbReference type="InterPro" id="IPR001387">
    <property type="entry name" value="Cro/C1-type_HTH"/>
</dbReference>
<proteinExistence type="predicted"/>
<protein>
    <submittedName>
        <fullName evidence="3">Predicted transcriptional regulator</fullName>
    </submittedName>
</protein>
<evidence type="ECO:0000313" key="4">
    <source>
        <dbReference type="Proteomes" id="UP000008916"/>
    </source>
</evidence>
<dbReference type="Proteomes" id="UP000008916">
    <property type="component" value="Chromosome"/>
</dbReference>
<feature type="region of interest" description="Disordered" evidence="1">
    <location>
        <begin position="92"/>
        <end position="120"/>
    </location>
</feature>
<dbReference type="EMBL" id="CP002385">
    <property type="protein sequence ID" value="ADT99173.1"/>
    <property type="molecule type" value="Genomic_DNA"/>
</dbReference>
<sequence length="120" mass="13614">MAEQRRIGFHWHLRRVMAAHNLWKSTELRPLLRSRGINLSDAQVYRLVTGEPQRIPARTFAALCDIFECSPNDLFEPYVEIRAAATADAPRPRELGITPGNPVAKRIRIVQDDDGPTPQT</sequence>
<organism evidence="3 4">
    <name type="scientific">Mycolicibacterium gilvum (strain DSM 45189 / LMG 24558 / Spyr1)</name>
    <name type="common">Mycobacterium gilvum</name>
    <dbReference type="NCBI Taxonomy" id="278137"/>
    <lineage>
        <taxon>Bacteria</taxon>
        <taxon>Bacillati</taxon>
        <taxon>Actinomycetota</taxon>
        <taxon>Actinomycetes</taxon>
        <taxon>Mycobacteriales</taxon>
        <taxon>Mycobacteriaceae</taxon>
        <taxon>Mycolicibacterium</taxon>
    </lineage>
</organism>
<dbReference type="KEGG" id="msp:Mspyr1_25390"/>